<proteinExistence type="predicted"/>
<dbReference type="Proteomes" id="UP000242913">
    <property type="component" value="Unassembled WGS sequence"/>
</dbReference>
<dbReference type="EMBL" id="KZ271561">
    <property type="protein sequence ID" value="OZC04900.1"/>
    <property type="molecule type" value="Genomic_DNA"/>
</dbReference>
<accession>A0A238BJR2</accession>
<organism evidence="1 2">
    <name type="scientific">Onchocerca flexuosa</name>
    <dbReference type="NCBI Taxonomy" id="387005"/>
    <lineage>
        <taxon>Eukaryota</taxon>
        <taxon>Metazoa</taxon>
        <taxon>Ecdysozoa</taxon>
        <taxon>Nematoda</taxon>
        <taxon>Chromadorea</taxon>
        <taxon>Rhabditida</taxon>
        <taxon>Spirurina</taxon>
        <taxon>Spiruromorpha</taxon>
        <taxon>Filarioidea</taxon>
        <taxon>Onchocercidae</taxon>
        <taxon>Onchocerca</taxon>
    </lineage>
</organism>
<name>A0A238BJR2_9BILA</name>
<gene>
    <name evidence="1" type="ORF">X798_08132</name>
</gene>
<dbReference type="AlphaFoldDB" id="A0A238BJR2"/>
<evidence type="ECO:0000313" key="2">
    <source>
        <dbReference type="Proteomes" id="UP000242913"/>
    </source>
</evidence>
<dbReference type="OrthoDB" id="5868576at2759"/>
<reference evidence="1 2" key="1">
    <citation type="submission" date="2015-12" db="EMBL/GenBank/DDBJ databases">
        <title>Draft genome of the nematode, Onchocerca flexuosa.</title>
        <authorList>
            <person name="Mitreva M."/>
        </authorList>
    </citation>
    <scope>NUCLEOTIDE SEQUENCE [LARGE SCALE GENOMIC DNA]</scope>
    <source>
        <strain evidence="1">Red Deer</strain>
    </source>
</reference>
<protein>
    <submittedName>
        <fullName evidence="1">Uncharacterized protein</fullName>
    </submittedName>
</protein>
<sequence>MIKFLELTLRRKVKRERAFDLAQIESKLGKEEEIWWQRFQMADSNKVRKERCRLKCDKNFLLGLDMVKLAYLLPCYKSAVPTLRRQCGTNRCNLHTTDKIDKTVIRYENRCRLLICDIRCATDVLSRSCGGEYGGRAAHFIMIYTSRQVSLWMENLTKELYLTKNHLVEIPASCSRLLCQESDLRRCIL</sequence>
<evidence type="ECO:0000313" key="1">
    <source>
        <dbReference type="EMBL" id="OZC04900.1"/>
    </source>
</evidence>
<keyword evidence="2" id="KW-1185">Reference proteome</keyword>